<evidence type="ECO:0000256" key="2">
    <source>
        <dbReference type="ARBA" id="ARBA00023315"/>
    </source>
</evidence>
<dbReference type="PROSITE" id="PS51186">
    <property type="entry name" value="GNAT"/>
    <property type="match status" value="1"/>
</dbReference>
<dbReference type="AlphaFoldDB" id="A0A7W7ZFR6"/>
<proteinExistence type="predicted"/>
<dbReference type="GO" id="GO:0016747">
    <property type="term" value="F:acyltransferase activity, transferring groups other than amino-acyl groups"/>
    <property type="evidence" value="ECO:0007669"/>
    <property type="project" value="InterPro"/>
</dbReference>
<keyword evidence="5" id="KW-1185">Reference proteome</keyword>
<dbReference type="Gene3D" id="3.40.630.30">
    <property type="match status" value="1"/>
</dbReference>
<dbReference type="InterPro" id="IPR016181">
    <property type="entry name" value="Acyl_CoA_acyltransferase"/>
</dbReference>
<dbReference type="SUPFAM" id="SSF55729">
    <property type="entry name" value="Acyl-CoA N-acyltransferases (Nat)"/>
    <property type="match status" value="1"/>
</dbReference>
<dbReference type="Proteomes" id="UP000540989">
    <property type="component" value="Unassembled WGS sequence"/>
</dbReference>
<evidence type="ECO:0000313" key="5">
    <source>
        <dbReference type="Proteomes" id="UP000540989"/>
    </source>
</evidence>
<dbReference type="EMBL" id="JACHIP010000005">
    <property type="protein sequence ID" value="MBB5059037.1"/>
    <property type="molecule type" value="Genomic_DNA"/>
</dbReference>
<accession>A0A7W7ZFR6</accession>
<dbReference type="CDD" id="cd04301">
    <property type="entry name" value="NAT_SF"/>
    <property type="match status" value="1"/>
</dbReference>
<dbReference type="PANTHER" id="PTHR43877">
    <property type="entry name" value="AMINOALKYLPHOSPHONATE N-ACETYLTRANSFERASE-RELATED-RELATED"/>
    <property type="match status" value="1"/>
</dbReference>
<organism evidence="4 5">
    <name type="scientific">Granulicella aggregans</name>
    <dbReference type="NCBI Taxonomy" id="474949"/>
    <lineage>
        <taxon>Bacteria</taxon>
        <taxon>Pseudomonadati</taxon>
        <taxon>Acidobacteriota</taxon>
        <taxon>Terriglobia</taxon>
        <taxon>Terriglobales</taxon>
        <taxon>Acidobacteriaceae</taxon>
        <taxon>Granulicella</taxon>
    </lineage>
</organism>
<feature type="domain" description="N-acetyltransferase" evidence="3">
    <location>
        <begin position="2"/>
        <end position="167"/>
    </location>
</feature>
<keyword evidence="1 4" id="KW-0808">Transferase</keyword>
<reference evidence="4 5" key="1">
    <citation type="submission" date="2020-08" db="EMBL/GenBank/DDBJ databases">
        <title>Genomic Encyclopedia of Type Strains, Phase IV (KMG-V): Genome sequencing to study the core and pangenomes of soil and plant-associated prokaryotes.</title>
        <authorList>
            <person name="Whitman W."/>
        </authorList>
    </citation>
    <scope>NUCLEOTIDE SEQUENCE [LARGE SCALE GENOMIC DNA]</scope>
    <source>
        <strain evidence="4 5">M8UP14</strain>
    </source>
</reference>
<sequence length="175" mass="19593">MFEIRLATLEDAELIGQQRRQMFLDAGQPDDAVMAAMEEAFVPWVRMKIVEDRYIGFLASEDGVVVGGAGLWLMEFPPHFLDPAPLRAYLLNFYTAAEFRGRGLAKTLLAKCVEEARLRGCEVVTLHASKFGKPIYEKNGFRQTNEMMLLFNPRKGDKTVSAADETVSSEAQAAR</sequence>
<keyword evidence="2" id="KW-0012">Acyltransferase</keyword>
<dbReference type="Pfam" id="PF00583">
    <property type="entry name" value="Acetyltransf_1"/>
    <property type="match status" value="1"/>
</dbReference>
<dbReference type="InterPro" id="IPR000182">
    <property type="entry name" value="GNAT_dom"/>
</dbReference>
<comment type="caution">
    <text evidence="4">The sequence shown here is derived from an EMBL/GenBank/DDBJ whole genome shotgun (WGS) entry which is preliminary data.</text>
</comment>
<evidence type="ECO:0000313" key="4">
    <source>
        <dbReference type="EMBL" id="MBB5059037.1"/>
    </source>
</evidence>
<evidence type="ECO:0000256" key="1">
    <source>
        <dbReference type="ARBA" id="ARBA00022679"/>
    </source>
</evidence>
<dbReference type="InterPro" id="IPR050832">
    <property type="entry name" value="Bact_Acetyltransf"/>
</dbReference>
<name>A0A7W7ZFR6_9BACT</name>
<gene>
    <name evidence="4" type="ORF">HDF16_003760</name>
</gene>
<protein>
    <submittedName>
        <fullName evidence="4">GNAT superfamily N-acetyltransferase</fullName>
    </submittedName>
</protein>
<evidence type="ECO:0000259" key="3">
    <source>
        <dbReference type="PROSITE" id="PS51186"/>
    </source>
</evidence>